<reference evidence="2 3" key="1">
    <citation type="submission" date="2018-02" db="EMBL/GenBank/DDBJ databases">
        <title>Draft genome of wild Prunus yedoensis var. nudiflora.</title>
        <authorList>
            <person name="Baek S."/>
            <person name="Kim J.-H."/>
            <person name="Choi K."/>
            <person name="Kim G.-B."/>
            <person name="Cho A."/>
            <person name="Jang H."/>
            <person name="Shin C.-H."/>
            <person name="Yu H.-J."/>
            <person name="Mun J.-H."/>
        </authorList>
    </citation>
    <scope>NUCLEOTIDE SEQUENCE [LARGE SCALE GENOMIC DNA]</scope>
    <source>
        <strain evidence="3">cv. Jeju island</strain>
        <tissue evidence="2">Leaf</tissue>
    </source>
</reference>
<accession>A0A314Y341</accession>
<dbReference type="Proteomes" id="UP000250321">
    <property type="component" value="Unassembled WGS sequence"/>
</dbReference>
<name>A0A314Y341_PRUYE</name>
<comment type="caution">
    <text evidence="2">The sequence shown here is derived from an EMBL/GenBank/DDBJ whole genome shotgun (WGS) entry which is preliminary data.</text>
</comment>
<feature type="domain" description="Argonaute linker 2" evidence="1">
    <location>
        <begin position="34"/>
        <end position="81"/>
    </location>
</feature>
<dbReference type="SUPFAM" id="SSF101690">
    <property type="entry name" value="PAZ domain"/>
    <property type="match status" value="1"/>
</dbReference>
<evidence type="ECO:0000313" key="3">
    <source>
        <dbReference type="Proteomes" id="UP000250321"/>
    </source>
</evidence>
<gene>
    <name evidence="2" type="ORF">Pyn_19434</name>
</gene>
<dbReference type="EMBL" id="PJQY01001772">
    <property type="protein sequence ID" value="PQP99799.1"/>
    <property type="molecule type" value="Genomic_DNA"/>
</dbReference>
<dbReference type="PANTHER" id="PTHR22891">
    <property type="entry name" value="EUKARYOTIC TRANSLATION INITIATION FACTOR 2C"/>
    <property type="match status" value="1"/>
</dbReference>
<evidence type="ECO:0000313" key="2">
    <source>
        <dbReference type="EMBL" id="PQP99799.1"/>
    </source>
</evidence>
<dbReference type="AlphaFoldDB" id="A0A314Y341"/>
<protein>
    <recommendedName>
        <fullName evidence="1">Argonaute linker 2 domain-containing protein</fullName>
    </recommendedName>
</protein>
<organism evidence="2 3">
    <name type="scientific">Prunus yedoensis var. nudiflora</name>
    <dbReference type="NCBI Taxonomy" id="2094558"/>
    <lineage>
        <taxon>Eukaryota</taxon>
        <taxon>Viridiplantae</taxon>
        <taxon>Streptophyta</taxon>
        <taxon>Embryophyta</taxon>
        <taxon>Tracheophyta</taxon>
        <taxon>Spermatophyta</taxon>
        <taxon>Magnoliopsida</taxon>
        <taxon>eudicotyledons</taxon>
        <taxon>Gunneridae</taxon>
        <taxon>Pentapetalae</taxon>
        <taxon>rosids</taxon>
        <taxon>fabids</taxon>
        <taxon>Rosales</taxon>
        <taxon>Rosaceae</taxon>
        <taxon>Amygdaloideae</taxon>
        <taxon>Amygdaleae</taxon>
        <taxon>Prunus</taxon>
    </lineage>
</organism>
<proteinExistence type="predicted"/>
<dbReference type="InterPro" id="IPR032472">
    <property type="entry name" value="ArgoL2"/>
</dbReference>
<dbReference type="STRING" id="2094558.A0A314Y341"/>
<sequence>MELCSIVVGQSYSRNLNDRQVIELLRATCQRPQEREFNVMQMLRKNNSTRGGFMDEVFGMQVREEMALVHARVLPPPLLKYHGLVPK</sequence>
<dbReference type="OrthoDB" id="1650764at2759"/>
<dbReference type="Pfam" id="PF16488">
    <property type="entry name" value="ArgoL2"/>
    <property type="match status" value="1"/>
</dbReference>
<evidence type="ECO:0000259" key="1">
    <source>
        <dbReference type="Pfam" id="PF16488"/>
    </source>
</evidence>
<dbReference type="InterPro" id="IPR036085">
    <property type="entry name" value="PAZ_dom_sf"/>
</dbReference>
<keyword evidence="3" id="KW-1185">Reference proteome</keyword>